<evidence type="ECO:0000313" key="3">
    <source>
        <dbReference type="Proteomes" id="UP001360560"/>
    </source>
</evidence>
<evidence type="ECO:0000256" key="1">
    <source>
        <dbReference type="SAM" id="MobiDB-lite"/>
    </source>
</evidence>
<protein>
    <recommendedName>
        <fullName evidence="4">Arrestin-like N-terminal domain-containing protein</fullName>
    </recommendedName>
</protein>
<keyword evidence="3" id="KW-1185">Reference proteome</keyword>
<dbReference type="Proteomes" id="UP001360560">
    <property type="component" value="Unassembled WGS sequence"/>
</dbReference>
<dbReference type="AlphaFoldDB" id="A0AAV5QTV9"/>
<reference evidence="2 3" key="1">
    <citation type="journal article" date="2023" name="Elife">
        <title>Identification of key yeast species and microbe-microbe interactions impacting larval growth of Drosophila in the wild.</title>
        <authorList>
            <person name="Mure A."/>
            <person name="Sugiura Y."/>
            <person name="Maeda R."/>
            <person name="Honda K."/>
            <person name="Sakurai N."/>
            <person name="Takahashi Y."/>
            <person name="Watada M."/>
            <person name="Katoh T."/>
            <person name="Gotoh A."/>
            <person name="Gotoh Y."/>
            <person name="Taniguchi I."/>
            <person name="Nakamura K."/>
            <person name="Hayashi T."/>
            <person name="Katayama T."/>
            <person name="Uemura T."/>
            <person name="Hattori Y."/>
        </authorList>
    </citation>
    <scope>NUCLEOTIDE SEQUENCE [LARGE SCALE GENOMIC DNA]</scope>
    <source>
        <strain evidence="2 3">SC-9</strain>
    </source>
</reference>
<dbReference type="GeneID" id="90076262"/>
<evidence type="ECO:0008006" key="4">
    <source>
        <dbReference type="Google" id="ProtNLM"/>
    </source>
</evidence>
<organism evidence="2 3">
    <name type="scientific">Saccharomycopsis crataegensis</name>
    <dbReference type="NCBI Taxonomy" id="43959"/>
    <lineage>
        <taxon>Eukaryota</taxon>
        <taxon>Fungi</taxon>
        <taxon>Dikarya</taxon>
        <taxon>Ascomycota</taxon>
        <taxon>Saccharomycotina</taxon>
        <taxon>Saccharomycetes</taxon>
        <taxon>Saccharomycopsidaceae</taxon>
        <taxon>Saccharomycopsis</taxon>
    </lineage>
</organism>
<accession>A0AAV5QTV9</accession>
<gene>
    <name evidence="2" type="ORF">DASC09_056120</name>
</gene>
<feature type="region of interest" description="Disordered" evidence="1">
    <location>
        <begin position="258"/>
        <end position="277"/>
    </location>
</feature>
<name>A0AAV5QTV9_9ASCO</name>
<proteinExistence type="predicted"/>
<sequence length="471" mass="52450">MLFSSKKKTTLKLQISAPPGRSYYTNNDIISGTVSLQVPNSISIDTLKVTLYGICTSSTPDALGTSTFNVAESHHSLKVQEVLIASKQLSTGSYSFKFNTRIPGHDLKLLCHSKCHMGSSNDEAGLPPSYKFSGLKSDLDIRYGVRAFLEGKSVKDNIIDFQTIEFIPSSLFTAFKIPHSPELVESSRQNPLEYTFKLSSPAKDNHIPAPGGVLGFLPPKSPADSSFKFRNAPAINRPNSVSSSPTDSLYRSESLTSYNSSSSSLQTSVNSGPNHGVNTMRTLLGIKEKYDYEVPLSISLIFHQDVYKDFHERGVLKHQGYLSQHMRIILSSSLSPTNLFNDISTHMAEQKEGLSHLCLESLVIKLAKVTKSKTPNNISVEQEEVELLNLRKLSYDIDILQFKKITKECRTTYQYELNPDIFNCRIESDIPSFKFCNGEREYQLKVSGDLRSIGCQTNKKFNMNADIVILA</sequence>
<dbReference type="InterPro" id="IPR014752">
    <property type="entry name" value="Arrestin-like_C"/>
</dbReference>
<evidence type="ECO:0000313" key="2">
    <source>
        <dbReference type="EMBL" id="GMM38273.1"/>
    </source>
</evidence>
<dbReference type="RefSeq" id="XP_064855269.1">
    <property type="nucleotide sequence ID" value="XM_064999197.1"/>
</dbReference>
<dbReference type="Gene3D" id="2.60.40.640">
    <property type="match status" value="1"/>
</dbReference>
<dbReference type="EMBL" id="BTFZ01000019">
    <property type="protein sequence ID" value="GMM38273.1"/>
    <property type="molecule type" value="Genomic_DNA"/>
</dbReference>
<comment type="caution">
    <text evidence="2">The sequence shown here is derived from an EMBL/GenBank/DDBJ whole genome shotgun (WGS) entry which is preliminary data.</text>
</comment>
<feature type="compositionally biased region" description="Low complexity" evidence="1">
    <location>
        <begin position="258"/>
        <end position="271"/>
    </location>
</feature>